<feature type="compositionally biased region" description="Basic and acidic residues" evidence="5">
    <location>
        <begin position="325"/>
        <end position="349"/>
    </location>
</feature>
<accession>A0A9P4ICF1</accession>
<evidence type="ECO:0000256" key="5">
    <source>
        <dbReference type="SAM" id="MobiDB-lite"/>
    </source>
</evidence>
<evidence type="ECO:0000313" key="8">
    <source>
        <dbReference type="Proteomes" id="UP000799772"/>
    </source>
</evidence>
<feature type="region of interest" description="Disordered" evidence="5">
    <location>
        <begin position="325"/>
        <end position="381"/>
    </location>
</feature>
<feature type="transmembrane region" description="Helical" evidence="6">
    <location>
        <begin position="121"/>
        <end position="141"/>
    </location>
</feature>
<evidence type="ECO:0000256" key="2">
    <source>
        <dbReference type="ARBA" id="ARBA00022692"/>
    </source>
</evidence>
<feature type="transmembrane region" description="Helical" evidence="6">
    <location>
        <begin position="24"/>
        <end position="43"/>
    </location>
</feature>
<feature type="transmembrane region" description="Helical" evidence="6">
    <location>
        <begin position="80"/>
        <end position="100"/>
    </location>
</feature>
<evidence type="ECO:0000256" key="1">
    <source>
        <dbReference type="ARBA" id="ARBA00004141"/>
    </source>
</evidence>
<keyword evidence="4 6" id="KW-0472">Membrane</keyword>
<keyword evidence="2 6" id="KW-0812">Transmembrane</keyword>
<dbReference type="PANTHER" id="PTHR31465:SF13">
    <property type="entry name" value="RTA1 DOMAIN PROTEIN-RELATED"/>
    <property type="match status" value="1"/>
</dbReference>
<organism evidence="7 8">
    <name type="scientific">Rhizodiscina lignyota</name>
    <dbReference type="NCBI Taxonomy" id="1504668"/>
    <lineage>
        <taxon>Eukaryota</taxon>
        <taxon>Fungi</taxon>
        <taxon>Dikarya</taxon>
        <taxon>Ascomycota</taxon>
        <taxon>Pezizomycotina</taxon>
        <taxon>Dothideomycetes</taxon>
        <taxon>Pleosporomycetidae</taxon>
        <taxon>Aulographales</taxon>
        <taxon>Rhizodiscinaceae</taxon>
        <taxon>Rhizodiscina</taxon>
    </lineage>
</organism>
<dbReference type="Pfam" id="PF04479">
    <property type="entry name" value="RTA1"/>
    <property type="match status" value="1"/>
</dbReference>
<dbReference type="OrthoDB" id="3358017at2759"/>
<dbReference type="InterPro" id="IPR007568">
    <property type="entry name" value="RTA1"/>
</dbReference>
<evidence type="ECO:0000256" key="4">
    <source>
        <dbReference type="ARBA" id="ARBA00023136"/>
    </source>
</evidence>
<dbReference type="EMBL" id="ML978128">
    <property type="protein sequence ID" value="KAF2097132.1"/>
    <property type="molecule type" value="Genomic_DNA"/>
</dbReference>
<evidence type="ECO:0000313" key="7">
    <source>
        <dbReference type="EMBL" id="KAF2097132.1"/>
    </source>
</evidence>
<name>A0A9P4ICF1_9PEZI</name>
<evidence type="ECO:0008006" key="9">
    <source>
        <dbReference type="Google" id="ProtNLM"/>
    </source>
</evidence>
<feature type="transmembrane region" description="Helical" evidence="6">
    <location>
        <begin position="235"/>
        <end position="255"/>
    </location>
</feature>
<comment type="subcellular location">
    <subcellularLocation>
        <location evidence="1">Membrane</location>
        <topology evidence="1">Multi-pass membrane protein</topology>
    </subcellularLocation>
</comment>
<comment type="caution">
    <text evidence="7">The sequence shown here is derived from an EMBL/GenBank/DDBJ whole genome shotgun (WGS) entry which is preliminary data.</text>
</comment>
<dbReference type="GO" id="GO:0016020">
    <property type="term" value="C:membrane"/>
    <property type="evidence" value="ECO:0007669"/>
    <property type="project" value="UniProtKB-SubCell"/>
</dbReference>
<feature type="transmembrane region" description="Helical" evidence="6">
    <location>
        <begin position="55"/>
        <end position="74"/>
    </location>
</feature>
<sequence length="381" mass="43393">MNELVPRKDPYAPGSVYWYAPNKAAPIAFTVLFFLSGVVHFYQNFRYKSWKITPFLPWAAILMTAGFAVREAGAHDDSNVGLLIASIVLIMSGPPVYAAINYIVFCRCLYYVPYMSPIHPVRVLVTFLGIDSLIEILIGNGASRMANTSAPPHFRQVGEDLTKSALIIQAVFFIVFIVIGLRFQHACRKKNILNKNLNTVLYVMYASCLLITARCIYRIVEFFQGYTGEIYDTEWYFWVFEATLMFINTVMLNIWHPGRYLPAGTRTFLGVDGVERVGPGWEDTRPVLLKIFDACDIVGLFMGHDNKNRYWEWEPAELEAYVARQKAEKEEKKRQRKEMFSRSRPKKDTQPSGISEGTKDANYEGADQSKQPGAHSAQEMV</sequence>
<keyword evidence="3 6" id="KW-1133">Transmembrane helix</keyword>
<protein>
    <recommendedName>
        <fullName evidence="9">RTA1 domain protein</fullName>
    </recommendedName>
</protein>
<reference evidence="7" key="1">
    <citation type="journal article" date="2020" name="Stud. Mycol.">
        <title>101 Dothideomycetes genomes: a test case for predicting lifestyles and emergence of pathogens.</title>
        <authorList>
            <person name="Haridas S."/>
            <person name="Albert R."/>
            <person name="Binder M."/>
            <person name="Bloem J."/>
            <person name="Labutti K."/>
            <person name="Salamov A."/>
            <person name="Andreopoulos B."/>
            <person name="Baker S."/>
            <person name="Barry K."/>
            <person name="Bills G."/>
            <person name="Bluhm B."/>
            <person name="Cannon C."/>
            <person name="Castanera R."/>
            <person name="Culley D."/>
            <person name="Daum C."/>
            <person name="Ezra D."/>
            <person name="Gonzalez J."/>
            <person name="Henrissat B."/>
            <person name="Kuo A."/>
            <person name="Liang C."/>
            <person name="Lipzen A."/>
            <person name="Lutzoni F."/>
            <person name="Magnuson J."/>
            <person name="Mondo S."/>
            <person name="Nolan M."/>
            <person name="Ohm R."/>
            <person name="Pangilinan J."/>
            <person name="Park H.-J."/>
            <person name="Ramirez L."/>
            <person name="Alfaro M."/>
            <person name="Sun H."/>
            <person name="Tritt A."/>
            <person name="Yoshinaga Y."/>
            <person name="Zwiers L.-H."/>
            <person name="Turgeon B."/>
            <person name="Goodwin S."/>
            <person name="Spatafora J."/>
            <person name="Crous P."/>
            <person name="Grigoriev I."/>
        </authorList>
    </citation>
    <scope>NUCLEOTIDE SEQUENCE</scope>
    <source>
        <strain evidence="7">CBS 133067</strain>
    </source>
</reference>
<keyword evidence="8" id="KW-1185">Reference proteome</keyword>
<evidence type="ECO:0000256" key="3">
    <source>
        <dbReference type="ARBA" id="ARBA00022989"/>
    </source>
</evidence>
<evidence type="ECO:0000256" key="6">
    <source>
        <dbReference type="SAM" id="Phobius"/>
    </source>
</evidence>
<feature type="transmembrane region" description="Helical" evidence="6">
    <location>
        <begin position="202"/>
        <end position="220"/>
    </location>
</feature>
<dbReference type="Proteomes" id="UP000799772">
    <property type="component" value="Unassembled WGS sequence"/>
</dbReference>
<feature type="transmembrane region" description="Helical" evidence="6">
    <location>
        <begin position="161"/>
        <end position="181"/>
    </location>
</feature>
<gene>
    <name evidence="7" type="ORF">NA57DRAFT_77387</name>
</gene>
<dbReference type="AlphaFoldDB" id="A0A9P4ICF1"/>
<proteinExistence type="predicted"/>
<dbReference type="PANTHER" id="PTHR31465">
    <property type="entry name" value="PROTEIN RTA1-RELATED"/>
    <property type="match status" value="1"/>
</dbReference>